<organism evidence="1 2">
    <name type="scientific">Angiostrongylus cantonensis</name>
    <name type="common">Rat lungworm</name>
    <dbReference type="NCBI Taxonomy" id="6313"/>
    <lineage>
        <taxon>Eukaryota</taxon>
        <taxon>Metazoa</taxon>
        <taxon>Ecdysozoa</taxon>
        <taxon>Nematoda</taxon>
        <taxon>Chromadorea</taxon>
        <taxon>Rhabditida</taxon>
        <taxon>Rhabditina</taxon>
        <taxon>Rhabditomorpha</taxon>
        <taxon>Strongyloidea</taxon>
        <taxon>Metastrongylidae</taxon>
        <taxon>Angiostrongylus</taxon>
    </lineage>
</organism>
<proteinExistence type="predicted"/>
<dbReference type="WBParaSite" id="ACAC_0000767101-mRNA-1">
    <property type="protein sequence ID" value="ACAC_0000767101-mRNA-1"/>
    <property type="gene ID" value="ACAC_0000767101"/>
</dbReference>
<evidence type="ECO:0000313" key="2">
    <source>
        <dbReference type="WBParaSite" id="ACAC_0000767101-mRNA-1"/>
    </source>
</evidence>
<evidence type="ECO:0000313" key="1">
    <source>
        <dbReference type="Proteomes" id="UP000035642"/>
    </source>
</evidence>
<reference evidence="1" key="1">
    <citation type="submission" date="2012-09" db="EMBL/GenBank/DDBJ databases">
        <authorList>
            <person name="Martin A.A."/>
        </authorList>
    </citation>
    <scope>NUCLEOTIDE SEQUENCE</scope>
</reference>
<keyword evidence="1" id="KW-1185">Reference proteome</keyword>
<accession>A0A0K0DBA3</accession>
<name>A0A0K0DBA3_ANGCA</name>
<dbReference type="AlphaFoldDB" id="A0A0K0DBA3"/>
<protein>
    <submittedName>
        <fullName evidence="2">Uncharacterized protein</fullName>
    </submittedName>
</protein>
<dbReference type="Proteomes" id="UP000035642">
    <property type="component" value="Unassembled WGS sequence"/>
</dbReference>
<reference evidence="2" key="2">
    <citation type="submission" date="2017-02" db="UniProtKB">
        <authorList>
            <consortium name="WormBaseParasite"/>
        </authorList>
    </citation>
    <scope>IDENTIFICATION</scope>
</reference>
<sequence length="95" mass="10955">MGWFYIFMLVENKWKARNKGEAINEIERLDGGKLTDVLNGMTFCARGPPHFLHQEFSALGLMMMTTAKQPPQPSLSFDREIQIKLLLFEVPQEIL</sequence>